<protein>
    <submittedName>
        <fullName evidence="1">Uncharacterized protein</fullName>
    </submittedName>
</protein>
<sequence>MNLSDNRATTLARSRPDQIAILYSSDSPKTILAVNHTQIARPCFINQGLGPVSLEIKDTEVRTYRTDPVQVRS</sequence>
<dbReference type="eggNOG" id="ENOG502SXNQ">
    <property type="taxonomic scope" value="Eukaryota"/>
</dbReference>
<dbReference type="OMA" id="WFINQTW"/>
<dbReference type="HOGENOM" id="CLU_2708278_0_0_1"/>
<accession>A0A0D3DFB1</accession>
<dbReference type="Gramene" id="Bo7g107590.1">
    <property type="protein sequence ID" value="Bo7g107590.1"/>
    <property type="gene ID" value="Bo7g107590"/>
</dbReference>
<proteinExistence type="predicted"/>
<evidence type="ECO:0000313" key="1">
    <source>
        <dbReference type="EnsemblPlants" id="Bo7g107590.1"/>
    </source>
</evidence>
<dbReference type="Proteomes" id="UP000032141">
    <property type="component" value="Chromosome C7"/>
</dbReference>
<evidence type="ECO:0000313" key="2">
    <source>
        <dbReference type="Proteomes" id="UP000032141"/>
    </source>
</evidence>
<dbReference type="AlphaFoldDB" id="A0A0D3DFB1"/>
<organism evidence="1 2">
    <name type="scientific">Brassica oleracea var. oleracea</name>
    <dbReference type="NCBI Taxonomy" id="109376"/>
    <lineage>
        <taxon>Eukaryota</taxon>
        <taxon>Viridiplantae</taxon>
        <taxon>Streptophyta</taxon>
        <taxon>Embryophyta</taxon>
        <taxon>Tracheophyta</taxon>
        <taxon>Spermatophyta</taxon>
        <taxon>Magnoliopsida</taxon>
        <taxon>eudicotyledons</taxon>
        <taxon>Gunneridae</taxon>
        <taxon>Pentapetalae</taxon>
        <taxon>rosids</taxon>
        <taxon>malvids</taxon>
        <taxon>Brassicales</taxon>
        <taxon>Brassicaceae</taxon>
        <taxon>Brassiceae</taxon>
        <taxon>Brassica</taxon>
    </lineage>
</organism>
<reference evidence="1" key="2">
    <citation type="submission" date="2015-03" db="UniProtKB">
        <authorList>
            <consortium name="EnsemblPlants"/>
        </authorList>
    </citation>
    <scope>IDENTIFICATION</scope>
</reference>
<reference evidence="1 2" key="1">
    <citation type="journal article" date="2014" name="Genome Biol.">
        <title>Transcriptome and methylome profiling reveals relics of genome dominance in the mesopolyploid Brassica oleracea.</title>
        <authorList>
            <person name="Parkin I.A."/>
            <person name="Koh C."/>
            <person name="Tang H."/>
            <person name="Robinson S.J."/>
            <person name="Kagale S."/>
            <person name="Clarke W.E."/>
            <person name="Town C.D."/>
            <person name="Nixon J."/>
            <person name="Krishnakumar V."/>
            <person name="Bidwell S.L."/>
            <person name="Denoeud F."/>
            <person name="Belcram H."/>
            <person name="Links M.G."/>
            <person name="Just J."/>
            <person name="Clarke C."/>
            <person name="Bender T."/>
            <person name="Huebert T."/>
            <person name="Mason A.S."/>
            <person name="Pires J.C."/>
            <person name="Barker G."/>
            <person name="Moore J."/>
            <person name="Walley P.G."/>
            <person name="Manoli S."/>
            <person name="Batley J."/>
            <person name="Edwards D."/>
            <person name="Nelson M.N."/>
            <person name="Wang X."/>
            <person name="Paterson A.H."/>
            <person name="King G."/>
            <person name="Bancroft I."/>
            <person name="Chalhoub B."/>
            <person name="Sharpe A.G."/>
        </authorList>
    </citation>
    <scope>NUCLEOTIDE SEQUENCE</scope>
    <source>
        <strain evidence="1 2">cv. TO1000</strain>
    </source>
</reference>
<dbReference type="EnsemblPlants" id="Bo7g107590.1">
    <property type="protein sequence ID" value="Bo7g107590.1"/>
    <property type="gene ID" value="Bo7g107590"/>
</dbReference>
<keyword evidence="2" id="KW-1185">Reference proteome</keyword>
<name>A0A0D3DFB1_BRAOL</name>